<proteinExistence type="predicted"/>
<feature type="non-terminal residue" evidence="3">
    <location>
        <position position="608"/>
    </location>
</feature>
<accession>A0A226DC50</accession>
<comment type="caution">
    <text evidence="3">The sequence shown here is derived from an EMBL/GenBank/DDBJ whole genome shotgun (WGS) entry which is preliminary data.</text>
</comment>
<gene>
    <name evidence="3" type="ORF">Fcan01_22929</name>
</gene>
<sequence length="608" mass="70813">MMSATLKIIIFQLSLLFKKSTQTLPNFSLDSNCLLLAGLAIHENSSNLSLLDFHRYYGENLAFSNKRRIPVKFVLPSYTRNKDEFPSWRQNCFQIVLFEDNPTYYGKYFDELLNWGNRNNVVIYLALSITRFESLIRSNLRNLLCTMPSPVYTIILHRSKIDSRLVIRTTMLSPTKGFKNWRHFPSGRGKLFPSPEKLTSLRRGLDYSQDMFRMPLNPDWIRVFGMVNCENHREFIRERTICFNAYAPLQLVSRKLNFTFSEIRSNPTSSFWIGQQQNEISLLKGEIFFIEKALDYFVLYCQKNPTISSVVIWQFFTIVDEYTWLICALLSFILGVSKLGKFIDLGAAFLRQGIQRRKKSFAAVLAILGATILSSWYDACITCELTEPLEKYVITTISEIFNDFGFKFHSAHHNRDVEMFRMSLRRLDGNRHLVKQRLSPNLTLFYEFTAAAIFADDIAFEPNSAHVQAVLYFLKSNYPNVTCNIVKEIFYKRNVVWEFRYFGGRQLLAVLQALSSNGIFTLYENLWRFVDERNARRHPIITSTEIGTFQNLLVAFQLYLVCIAATCFCFSIEYGISLRFKIAGIVSGLGRLVYIWWNYLMLNSKLHL</sequence>
<feature type="transmembrane region" description="Helical" evidence="1">
    <location>
        <begin position="582"/>
        <end position="600"/>
    </location>
</feature>
<keyword evidence="1" id="KW-0472">Membrane</keyword>
<protein>
    <submittedName>
        <fullName evidence="3">Uncharacterized protein</fullName>
    </submittedName>
</protein>
<feature type="signal peptide" evidence="2">
    <location>
        <begin position="1"/>
        <end position="23"/>
    </location>
</feature>
<feature type="chain" id="PRO_5013257194" evidence="2">
    <location>
        <begin position="24"/>
        <end position="608"/>
    </location>
</feature>
<dbReference type="AlphaFoldDB" id="A0A226DC50"/>
<dbReference type="Proteomes" id="UP000198287">
    <property type="component" value="Unassembled WGS sequence"/>
</dbReference>
<evidence type="ECO:0000256" key="2">
    <source>
        <dbReference type="SAM" id="SignalP"/>
    </source>
</evidence>
<name>A0A226DC50_FOLCA</name>
<reference evidence="3 4" key="1">
    <citation type="submission" date="2015-12" db="EMBL/GenBank/DDBJ databases">
        <title>The genome of Folsomia candida.</title>
        <authorList>
            <person name="Faddeeva A."/>
            <person name="Derks M.F."/>
            <person name="Anvar Y."/>
            <person name="Smit S."/>
            <person name="Van Straalen N."/>
            <person name="Roelofs D."/>
        </authorList>
    </citation>
    <scope>NUCLEOTIDE SEQUENCE [LARGE SCALE GENOMIC DNA]</scope>
    <source>
        <strain evidence="3 4">VU population</strain>
        <tissue evidence="3">Whole body</tissue>
    </source>
</reference>
<evidence type="ECO:0000256" key="1">
    <source>
        <dbReference type="SAM" id="Phobius"/>
    </source>
</evidence>
<keyword evidence="1" id="KW-0812">Transmembrane</keyword>
<dbReference type="EMBL" id="LNIX01000026">
    <property type="protein sequence ID" value="OXA42307.1"/>
    <property type="molecule type" value="Genomic_DNA"/>
</dbReference>
<organism evidence="3 4">
    <name type="scientific">Folsomia candida</name>
    <name type="common">Springtail</name>
    <dbReference type="NCBI Taxonomy" id="158441"/>
    <lineage>
        <taxon>Eukaryota</taxon>
        <taxon>Metazoa</taxon>
        <taxon>Ecdysozoa</taxon>
        <taxon>Arthropoda</taxon>
        <taxon>Hexapoda</taxon>
        <taxon>Collembola</taxon>
        <taxon>Entomobryomorpha</taxon>
        <taxon>Isotomoidea</taxon>
        <taxon>Isotomidae</taxon>
        <taxon>Proisotominae</taxon>
        <taxon>Folsomia</taxon>
    </lineage>
</organism>
<keyword evidence="4" id="KW-1185">Reference proteome</keyword>
<evidence type="ECO:0000313" key="3">
    <source>
        <dbReference type="EMBL" id="OXA42307.1"/>
    </source>
</evidence>
<keyword evidence="1" id="KW-1133">Transmembrane helix</keyword>
<keyword evidence="2" id="KW-0732">Signal</keyword>
<feature type="transmembrane region" description="Helical" evidence="1">
    <location>
        <begin position="552"/>
        <end position="570"/>
    </location>
</feature>
<evidence type="ECO:0000313" key="4">
    <source>
        <dbReference type="Proteomes" id="UP000198287"/>
    </source>
</evidence>